<reference evidence="13 14" key="1">
    <citation type="submission" date="2019-03" db="EMBL/GenBank/DDBJ databases">
        <title>Genomic Encyclopedia of Type Strains, Phase IV (KMG-IV): sequencing the most valuable type-strain genomes for metagenomic binning, comparative biology and taxonomic classification.</title>
        <authorList>
            <person name="Goeker M."/>
        </authorList>
    </citation>
    <scope>NUCLEOTIDE SEQUENCE [LARGE SCALE GENOMIC DNA]</scope>
    <source>
        <strain evidence="13 14">DSM 7445</strain>
    </source>
</reference>
<evidence type="ECO:0000256" key="5">
    <source>
        <dbReference type="ARBA" id="ARBA00022723"/>
    </source>
</evidence>
<evidence type="ECO:0000256" key="1">
    <source>
        <dbReference type="ARBA" id="ARBA00001927"/>
    </source>
</evidence>
<evidence type="ECO:0000256" key="9">
    <source>
        <dbReference type="ARBA" id="ARBA00023014"/>
    </source>
</evidence>
<keyword evidence="6 11" id="KW-0677">Repeat</keyword>
<evidence type="ECO:0000256" key="2">
    <source>
        <dbReference type="ARBA" id="ARBA00001966"/>
    </source>
</evidence>
<dbReference type="PRINTS" id="PR00354">
    <property type="entry name" value="7FE8SFRDOXIN"/>
</dbReference>
<dbReference type="Pfam" id="PF00037">
    <property type="entry name" value="Fer4"/>
    <property type="match status" value="1"/>
</dbReference>
<proteinExistence type="predicted"/>
<evidence type="ECO:0000313" key="13">
    <source>
        <dbReference type="EMBL" id="TCS36295.1"/>
    </source>
</evidence>
<dbReference type="OrthoDB" id="9779457at2"/>
<dbReference type="RefSeq" id="WP_132259123.1">
    <property type="nucleotide sequence ID" value="NZ_SLZQ01000007.1"/>
</dbReference>
<name>A0A4R3HW28_PAULE</name>
<feature type="domain" description="4Fe-4S ferredoxin-type" evidence="12">
    <location>
        <begin position="31"/>
        <end position="60"/>
    </location>
</feature>
<evidence type="ECO:0000256" key="3">
    <source>
        <dbReference type="ARBA" id="ARBA00022448"/>
    </source>
</evidence>
<dbReference type="InterPro" id="IPR017900">
    <property type="entry name" value="4Fe4S_Fe_S_CS"/>
</dbReference>
<comment type="cofactor">
    <cofactor evidence="1 11">
        <name>[3Fe-4S] cluster</name>
        <dbReference type="ChEBI" id="CHEBI:21137"/>
    </cofactor>
</comment>
<dbReference type="Proteomes" id="UP000295382">
    <property type="component" value="Unassembled WGS sequence"/>
</dbReference>
<evidence type="ECO:0000256" key="6">
    <source>
        <dbReference type="ARBA" id="ARBA00022737"/>
    </source>
</evidence>
<dbReference type="SUPFAM" id="SSF54862">
    <property type="entry name" value="4Fe-4S ferredoxins"/>
    <property type="match status" value="1"/>
</dbReference>
<dbReference type="PROSITE" id="PS00198">
    <property type="entry name" value="4FE4S_FER_1"/>
    <property type="match status" value="1"/>
</dbReference>
<keyword evidence="14" id="KW-1185">Reference proteome</keyword>
<keyword evidence="7 11" id="KW-0249">Electron transport</keyword>
<keyword evidence="10 11" id="KW-0003">3Fe-4S</keyword>
<feature type="domain" description="4Fe-4S ferredoxin-type" evidence="12">
    <location>
        <begin position="1"/>
        <end position="30"/>
    </location>
</feature>
<dbReference type="Gene3D" id="3.30.70.20">
    <property type="match status" value="1"/>
</dbReference>
<dbReference type="NCBIfam" id="NF045490">
    <property type="entry name" value="FdxA_Protbact"/>
    <property type="match status" value="1"/>
</dbReference>
<evidence type="ECO:0000256" key="7">
    <source>
        <dbReference type="ARBA" id="ARBA00022982"/>
    </source>
</evidence>
<dbReference type="GO" id="GO:0046872">
    <property type="term" value="F:metal ion binding"/>
    <property type="evidence" value="ECO:0007669"/>
    <property type="project" value="UniProtKB-KW"/>
</dbReference>
<dbReference type="GO" id="GO:0051539">
    <property type="term" value="F:4 iron, 4 sulfur cluster binding"/>
    <property type="evidence" value="ECO:0007669"/>
    <property type="project" value="UniProtKB-KW"/>
</dbReference>
<accession>A0A4R3HW28</accession>
<comment type="function">
    <text evidence="11">Ferredoxins are iron-sulfur proteins that transfer electrons in a wide variety of metabolic reactions.</text>
</comment>
<dbReference type="GO" id="GO:0009055">
    <property type="term" value="F:electron transfer activity"/>
    <property type="evidence" value="ECO:0007669"/>
    <property type="project" value="InterPro"/>
</dbReference>
<organism evidence="13 14">
    <name type="scientific">Paucimonas lemoignei</name>
    <name type="common">Pseudomonas lemoignei</name>
    <dbReference type="NCBI Taxonomy" id="29443"/>
    <lineage>
        <taxon>Bacteria</taxon>
        <taxon>Pseudomonadati</taxon>
        <taxon>Pseudomonadota</taxon>
        <taxon>Betaproteobacteria</taxon>
        <taxon>Burkholderiales</taxon>
        <taxon>Burkholderiaceae</taxon>
        <taxon>Paucimonas</taxon>
    </lineage>
</organism>
<evidence type="ECO:0000313" key="14">
    <source>
        <dbReference type="Proteomes" id="UP000295382"/>
    </source>
</evidence>
<sequence length="114" mass="12954">MPFVVTESCIQCKYTDCVSVCPMDCFLEGPNFLVINPDECIDCSMCVPECPVNAIVSANEVSADQEPFVELNRTLSRHPEWKRITRPKSPLPEHEKWAAVNDKLGLLKREWKEG</sequence>
<dbReference type="InterPro" id="IPR022569">
    <property type="entry name" value="Fd_C"/>
</dbReference>
<dbReference type="GO" id="GO:0051538">
    <property type="term" value="F:3 iron, 4 sulfur cluster binding"/>
    <property type="evidence" value="ECO:0007669"/>
    <property type="project" value="UniProtKB-KW"/>
</dbReference>
<dbReference type="Pfam" id="PF11953">
    <property type="entry name" value="DUF3470"/>
    <property type="match status" value="1"/>
</dbReference>
<protein>
    <recommendedName>
        <fullName evidence="11">Ferredoxin</fullName>
    </recommendedName>
</protein>
<evidence type="ECO:0000256" key="8">
    <source>
        <dbReference type="ARBA" id="ARBA00023004"/>
    </source>
</evidence>
<dbReference type="Pfam" id="PF12800">
    <property type="entry name" value="Fer4_4"/>
    <property type="match status" value="1"/>
</dbReference>
<dbReference type="EMBL" id="SLZQ01000007">
    <property type="protein sequence ID" value="TCS36295.1"/>
    <property type="molecule type" value="Genomic_DNA"/>
</dbReference>
<dbReference type="PANTHER" id="PTHR42859">
    <property type="entry name" value="OXIDOREDUCTASE"/>
    <property type="match status" value="1"/>
</dbReference>
<keyword evidence="5 11" id="KW-0479">Metal-binding</keyword>
<evidence type="ECO:0000256" key="4">
    <source>
        <dbReference type="ARBA" id="ARBA00022485"/>
    </source>
</evidence>
<keyword evidence="3 11" id="KW-0813">Transport</keyword>
<evidence type="ECO:0000259" key="12">
    <source>
        <dbReference type="PROSITE" id="PS51379"/>
    </source>
</evidence>
<keyword evidence="9 11" id="KW-0411">Iron-sulfur</keyword>
<evidence type="ECO:0000256" key="10">
    <source>
        <dbReference type="ARBA" id="ARBA00023291"/>
    </source>
</evidence>
<comment type="caution">
    <text evidence="13">The sequence shown here is derived from an EMBL/GenBank/DDBJ whole genome shotgun (WGS) entry which is preliminary data.</text>
</comment>
<keyword evidence="4 11" id="KW-0004">4Fe-4S</keyword>
<dbReference type="InterPro" id="IPR050294">
    <property type="entry name" value="RnfB_subfamily"/>
</dbReference>
<keyword evidence="8 11" id="KW-0408">Iron</keyword>
<gene>
    <name evidence="13" type="ORF">EDC30_107112</name>
</gene>
<evidence type="ECO:0000256" key="11">
    <source>
        <dbReference type="RuleBase" id="RU364098"/>
    </source>
</evidence>
<dbReference type="InterPro" id="IPR017896">
    <property type="entry name" value="4Fe4S_Fe-S-bd"/>
</dbReference>
<dbReference type="PROSITE" id="PS51379">
    <property type="entry name" value="4FE4S_FER_2"/>
    <property type="match status" value="2"/>
</dbReference>
<dbReference type="InterPro" id="IPR054829">
    <property type="entry name" value="FdxA"/>
</dbReference>
<dbReference type="InterPro" id="IPR000813">
    <property type="entry name" value="7Fe_ferredoxin"/>
</dbReference>
<dbReference type="PANTHER" id="PTHR42859:SF2">
    <property type="entry name" value="FERREDOXIN"/>
    <property type="match status" value="1"/>
</dbReference>
<comment type="cofactor">
    <cofactor evidence="2 11">
        <name>[4Fe-4S] cluster</name>
        <dbReference type="ChEBI" id="CHEBI:49883"/>
    </cofactor>
</comment>
<dbReference type="AlphaFoldDB" id="A0A4R3HW28"/>